<keyword evidence="7" id="KW-1185">Reference proteome</keyword>
<evidence type="ECO:0000256" key="4">
    <source>
        <dbReference type="ARBA" id="ARBA00033095"/>
    </source>
</evidence>
<dbReference type="Gene3D" id="1.10.10.10">
    <property type="entry name" value="Winged helix-like DNA-binding domain superfamily/Winged helix DNA-binding domain"/>
    <property type="match status" value="1"/>
</dbReference>
<sequence length="197" mass="22260">MHTSKSASINLSFNSSARSSLLPCSTRTFTSGVHLANSLLQLSNVDFGTTTMNGPSIPFQFLPMRQPSGEQLAFHHAVFTETSRIPFGHATSYGQIARRIYRPQNARQVGMSLKNMDTYTRFFDDPEFANLPWWRVVNSQGVISKRERAESVVTQAELLQREGVEVHQRGGEYFIDLNQYGWFEDPSDTEDGSEEDD</sequence>
<dbReference type="GO" id="GO:0006281">
    <property type="term" value="P:DNA repair"/>
    <property type="evidence" value="ECO:0007669"/>
    <property type="project" value="InterPro"/>
</dbReference>
<dbReference type="GO" id="GO:0003824">
    <property type="term" value="F:catalytic activity"/>
    <property type="evidence" value="ECO:0007669"/>
    <property type="project" value="InterPro"/>
</dbReference>
<evidence type="ECO:0000259" key="5">
    <source>
        <dbReference type="Pfam" id="PF01035"/>
    </source>
</evidence>
<protein>
    <recommendedName>
        <fullName evidence="2">6-O-methylguanine-DNA methyltransferase</fullName>
    </recommendedName>
    <alternativeName>
        <fullName evidence="4">DNA repair MTase</fullName>
    </alternativeName>
    <alternativeName>
        <fullName evidence="3">O-6-methylguanine-DNA-alkyltransferase</fullName>
    </alternativeName>
</protein>
<proteinExistence type="predicted"/>
<feature type="domain" description="Methylated-DNA-[protein]-cysteine S-methyltransferase DNA binding" evidence="5">
    <location>
        <begin position="73"/>
        <end position="164"/>
    </location>
</feature>
<keyword evidence="1" id="KW-0227">DNA damage</keyword>
<reference evidence="6" key="1">
    <citation type="journal article" date="2021" name="Open Biol.">
        <title>Shared evolutionary footprints suggest mitochondrial oxidative damage underlies multiple complex I losses in fungi.</title>
        <authorList>
            <person name="Schikora-Tamarit M.A."/>
            <person name="Marcet-Houben M."/>
            <person name="Nosek J."/>
            <person name="Gabaldon T."/>
        </authorList>
    </citation>
    <scope>NUCLEOTIDE SEQUENCE</scope>
    <source>
        <strain evidence="6">CBS6075</strain>
    </source>
</reference>
<evidence type="ECO:0000313" key="6">
    <source>
        <dbReference type="EMBL" id="KAH3662273.1"/>
    </source>
</evidence>
<dbReference type="SUPFAM" id="SSF46767">
    <property type="entry name" value="Methylated DNA-protein cysteine methyltransferase, C-terminal domain"/>
    <property type="match status" value="1"/>
</dbReference>
<dbReference type="CDD" id="cd06445">
    <property type="entry name" value="ATase"/>
    <property type="match status" value="1"/>
</dbReference>
<dbReference type="GeneID" id="70237486"/>
<evidence type="ECO:0000256" key="2">
    <source>
        <dbReference type="ARBA" id="ARBA00030795"/>
    </source>
</evidence>
<evidence type="ECO:0000256" key="3">
    <source>
        <dbReference type="ARBA" id="ARBA00031621"/>
    </source>
</evidence>
<dbReference type="RefSeq" id="XP_046059362.1">
    <property type="nucleotide sequence ID" value="XM_046206715.1"/>
</dbReference>
<dbReference type="InterPro" id="IPR014048">
    <property type="entry name" value="MethylDNA_cys_MeTrfase_DNA-bd"/>
</dbReference>
<evidence type="ECO:0000256" key="1">
    <source>
        <dbReference type="ARBA" id="ARBA00022763"/>
    </source>
</evidence>
<evidence type="ECO:0000313" key="7">
    <source>
        <dbReference type="Proteomes" id="UP000769157"/>
    </source>
</evidence>
<comment type="caution">
    <text evidence="6">The sequence shown here is derived from an EMBL/GenBank/DDBJ whole genome shotgun (WGS) entry which is preliminary data.</text>
</comment>
<dbReference type="Pfam" id="PF01035">
    <property type="entry name" value="DNA_binding_1"/>
    <property type="match status" value="1"/>
</dbReference>
<dbReference type="InterPro" id="IPR052520">
    <property type="entry name" value="ATL_DNA_repair"/>
</dbReference>
<dbReference type="InterPro" id="IPR036388">
    <property type="entry name" value="WH-like_DNA-bd_sf"/>
</dbReference>
<dbReference type="InterPro" id="IPR036217">
    <property type="entry name" value="MethylDNA_cys_MeTrfase_DNAb"/>
</dbReference>
<dbReference type="EMBL" id="JAEUBE010000378">
    <property type="protein sequence ID" value="KAH3662273.1"/>
    <property type="molecule type" value="Genomic_DNA"/>
</dbReference>
<dbReference type="Proteomes" id="UP000769157">
    <property type="component" value="Unassembled WGS sequence"/>
</dbReference>
<gene>
    <name evidence="6" type="ORF">OGAPHI_005522</name>
</gene>
<dbReference type="OrthoDB" id="2548197at2759"/>
<dbReference type="PANTHER" id="PTHR42942:SF1">
    <property type="entry name" value="ALKYLTRANSFERASE-LIKE PROTEIN 1"/>
    <property type="match status" value="1"/>
</dbReference>
<reference evidence="6" key="2">
    <citation type="submission" date="2021-01" db="EMBL/GenBank/DDBJ databases">
        <authorList>
            <person name="Schikora-Tamarit M.A."/>
        </authorList>
    </citation>
    <scope>NUCLEOTIDE SEQUENCE</scope>
    <source>
        <strain evidence="6">CBS6075</strain>
    </source>
</reference>
<organism evidence="6 7">
    <name type="scientific">Ogataea philodendri</name>
    <dbReference type="NCBI Taxonomy" id="1378263"/>
    <lineage>
        <taxon>Eukaryota</taxon>
        <taxon>Fungi</taxon>
        <taxon>Dikarya</taxon>
        <taxon>Ascomycota</taxon>
        <taxon>Saccharomycotina</taxon>
        <taxon>Pichiomycetes</taxon>
        <taxon>Pichiales</taxon>
        <taxon>Pichiaceae</taxon>
        <taxon>Ogataea</taxon>
    </lineage>
</organism>
<accession>A0A9P8NXX1</accession>
<dbReference type="PANTHER" id="PTHR42942">
    <property type="entry name" value="6-O-METHYLGUANINE DNA METHYLTRANSFERASE"/>
    <property type="match status" value="1"/>
</dbReference>
<name>A0A9P8NXX1_9ASCO</name>
<dbReference type="AlphaFoldDB" id="A0A9P8NXX1"/>